<reference evidence="5 6" key="1">
    <citation type="submission" date="2024-04" db="EMBL/GenBank/DDBJ databases">
        <authorList>
            <consortium name="Genoscope - CEA"/>
            <person name="William W."/>
        </authorList>
    </citation>
    <scope>NUCLEOTIDE SEQUENCE [LARGE SCALE GENOMIC DNA]</scope>
</reference>
<keyword evidence="3" id="KW-0732">Signal</keyword>
<keyword evidence="2" id="KW-0472">Membrane</keyword>
<feature type="chain" id="PRO_5043763420" description="Ig-like domain-containing protein" evidence="3">
    <location>
        <begin position="27"/>
        <end position="579"/>
    </location>
</feature>
<keyword evidence="2" id="KW-1133">Transmembrane helix</keyword>
<accession>A0AAV2ICG3</accession>
<evidence type="ECO:0000313" key="6">
    <source>
        <dbReference type="Proteomes" id="UP001497497"/>
    </source>
</evidence>
<evidence type="ECO:0000259" key="4">
    <source>
        <dbReference type="PROSITE" id="PS50835"/>
    </source>
</evidence>
<keyword evidence="6" id="KW-1185">Reference proteome</keyword>
<dbReference type="InterPro" id="IPR007110">
    <property type="entry name" value="Ig-like_dom"/>
</dbReference>
<feature type="region of interest" description="Disordered" evidence="1">
    <location>
        <begin position="473"/>
        <end position="579"/>
    </location>
</feature>
<sequence>MGKSLCMISFGLFTLVFMFAFQNSDAQSCGSTYRVGQPANFTYSNSSAVHVEWRLQSTPSVNKTIACTLDNNTCSSSTELTASATAGQSVLTINQMRTNYKSVYAVVDGVESIICRELKIYAQPENITCSIERQSGSTNDPVITFSATNFFPVANIAYFTSNGTTIYRGSYAVSLSPASTSNGTYYNVRETRRVTSPFLRRGTNSFFITFESGYADTPGVNCSLPSIDIYPAVASFTANGYSPPSMSASFNSSVTLTCNVGPVPAETITLSRRGMGTRLNTTGPGTSITYLIPAFGCSDLDEYLCTVDNGQWSKASTFSVSTTCPPVTAHDFQNNVTLTTENGGSIFITFKVISYPSPLPNDVTLWILEDGRRYASRADLRTTNIELTSQYFYDVNVALLEVHDSDFRDYALVIANANSGDGISYFFTASQKTSVDVRGVAIGVGVVAVVLLIVVVVIIALLVCRRRRRRAASQKHVGETEMVKPQNYDSTESSDASWGIDSKSREAAAPKNKMPPRPVKTATRSTEQTYEPMTENSKPHRPHLPPPPEDVYEIEPNGDSQRPQSYYGNMPDQPIYGNA</sequence>
<comment type="caution">
    <text evidence="5">The sequence shown here is derived from an EMBL/GenBank/DDBJ whole genome shotgun (WGS) entry which is preliminary data.</text>
</comment>
<dbReference type="SUPFAM" id="SSF48726">
    <property type="entry name" value="Immunoglobulin"/>
    <property type="match status" value="1"/>
</dbReference>
<feature type="signal peptide" evidence="3">
    <location>
        <begin position="1"/>
        <end position="26"/>
    </location>
</feature>
<organism evidence="5 6">
    <name type="scientific">Lymnaea stagnalis</name>
    <name type="common">Great pond snail</name>
    <name type="synonym">Helix stagnalis</name>
    <dbReference type="NCBI Taxonomy" id="6523"/>
    <lineage>
        <taxon>Eukaryota</taxon>
        <taxon>Metazoa</taxon>
        <taxon>Spiralia</taxon>
        <taxon>Lophotrochozoa</taxon>
        <taxon>Mollusca</taxon>
        <taxon>Gastropoda</taxon>
        <taxon>Heterobranchia</taxon>
        <taxon>Euthyneura</taxon>
        <taxon>Panpulmonata</taxon>
        <taxon>Hygrophila</taxon>
        <taxon>Lymnaeoidea</taxon>
        <taxon>Lymnaeidae</taxon>
        <taxon>Lymnaea</taxon>
    </lineage>
</organism>
<dbReference type="EMBL" id="CAXITT010000479">
    <property type="protein sequence ID" value="CAL1542292.1"/>
    <property type="molecule type" value="Genomic_DNA"/>
</dbReference>
<feature type="compositionally biased region" description="Polar residues" evidence="1">
    <location>
        <begin position="487"/>
        <end position="496"/>
    </location>
</feature>
<gene>
    <name evidence="5" type="ORF">GSLYS_00015886001</name>
</gene>
<feature type="domain" description="Ig-like" evidence="4">
    <location>
        <begin position="231"/>
        <end position="321"/>
    </location>
</feature>
<dbReference type="Gene3D" id="2.60.40.10">
    <property type="entry name" value="Immunoglobulins"/>
    <property type="match status" value="1"/>
</dbReference>
<evidence type="ECO:0000256" key="2">
    <source>
        <dbReference type="SAM" id="Phobius"/>
    </source>
</evidence>
<protein>
    <recommendedName>
        <fullName evidence="4">Ig-like domain-containing protein</fullName>
    </recommendedName>
</protein>
<name>A0AAV2ICG3_LYMST</name>
<dbReference type="AlphaFoldDB" id="A0AAV2ICG3"/>
<dbReference type="PROSITE" id="PS50835">
    <property type="entry name" value="IG_LIKE"/>
    <property type="match status" value="1"/>
</dbReference>
<dbReference type="InterPro" id="IPR036179">
    <property type="entry name" value="Ig-like_dom_sf"/>
</dbReference>
<dbReference type="InterPro" id="IPR013783">
    <property type="entry name" value="Ig-like_fold"/>
</dbReference>
<evidence type="ECO:0000313" key="5">
    <source>
        <dbReference type="EMBL" id="CAL1542292.1"/>
    </source>
</evidence>
<evidence type="ECO:0000256" key="3">
    <source>
        <dbReference type="SAM" id="SignalP"/>
    </source>
</evidence>
<feature type="compositionally biased region" description="Polar residues" evidence="1">
    <location>
        <begin position="522"/>
        <end position="536"/>
    </location>
</feature>
<keyword evidence="2" id="KW-0812">Transmembrane</keyword>
<feature type="transmembrane region" description="Helical" evidence="2">
    <location>
        <begin position="440"/>
        <end position="464"/>
    </location>
</feature>
<evidence type="ECO:0000256" key="1">
    <source>
        <dbReference type="SAM" id="MobiDB-lite"/>
    </source>
</evidence>
<feature type="compositionally biased region" description="Polar residues" evidence="1">
    <location>
        <begin position="558"/>
        <end position="567"/>
    </location>
</feature>
<dbReference type="Proteomes" id="UP001497497">
    <property type="component" value="Unassembled WGS sequence"/>
</dbReference>
<proteinExistence type="predicted"/>